<gene>
    <name evidence="2" type="ORF">SCF082_LOCUS774</name>
</gene>
<accession>A0ABP0H9U7</accession>
<evidence type="ECO:0000313" key="3">
    <source>
        <dbReference type="Proteomes" id="UP001642464"/>
    </source>
</evidence>
<organism evidence="2 3">
    <name type="scientific">Durusdinium trenchii</name>
    <dbReference type="NCBI Taxonomy" id="1381693"/>
    <lineage>
        <taxon>Eukaryota</taxon>
        <taxon>Sar</taxon>
        <taxon>Alveolata</taxon>
        <taxon>Dinophyceae</taxon>
        <taxon>Suessiales</taxon>
        <taxon>Symbiodiniaceae</taxon>
        <taxon>Durusdinium</taxon>
    </lineage>
</organism>
<protein>
    <submittedName>
        <fullName evidence="2">PDZ domain-containing protein</fullName>
    </submittedName>
</protein>
<sequence>MQVVFEQPRKAATFTVELHRNPSSSFGVDVSAAGKVCLVNSASWRPKEGHVVLTKVGADRRIRPYDRLMSFNEKKNLKGKEMMDMLRSASGPVTLIVQRPSFQRVVLFKRDQELGITVIHGPTFLLISNITDGVFQTHNARAAPKDVINIPSRIVSVDGRRGNSQLLLKLMEDAESSFEVELLRYD</sequence>
<comment type="caution">
    <text evidence="2">The sequence shown here is derived from an EMBL/GenBank/DDBJ whole genome shotgun (WGS) entry which is preliminary data.</text>
</comment>
<dbReference type="CDD" id="cd00136">
    <property type="entry name" value="PDZ_canonical"/>
    <property type="match status" value="1"/>
</dbReference>
<dbReference type="Gene3D" id="2.30.42.10">
    <property type="match status" value="1"/>
</dbReference>
<proteinExistence type="predicted"/>
<dbReference type="InterPro" id="IPR036034">
    <property type="entry name" value="PDZ_sf"/>
</dbReference>
<feature type="domain" description="PDZ" evidence="1">
    <location>
        <begin position="15"/>
        <end position="101"/>
    </location>
</feature>
<dbReference type="EMBL" id="CAXAMM010000314">
    <property type="protein sequence ID" value="CAK8986967.1"/>
    <property type="molecule type" value="Genomic_DNA"/>
</dbReference>
<dbReference type="PROSITE" id="PS50106">
    <property type="entry name" value="PDZ"/>
    <property type="match status" value="1"/>
</dbReference>
<dbReference type="SUPFAM" id="SSF50156">
    <property type="entry name" value="PDZ domain-like"/>
    <property type="match status" value="1"/>
</dbReference>
<name>A0ABP0H9U7_9DINO</name>
<evidence type="ECO:0000313" key="2">
    <source>
        <dbReference type="EMBL" id="CAK8986967.1"/>
    </source>
</evidence>
<keyword evidence="3" id="KW-1185">Reference proteome</keyword>
<evidence type="ECO:0000259" key="1">
    <source>
        <dbReference type="PROSITE" id="PS50106"/>
    </source>
</evidence>
<dbReference type="Proteomes" id="UP001642464">
    <property type="component" value="Unassembled WGS sequence"/>
</dbReference>
<reference evidence="2 3" key="1">
    <citation type="submission" date="2024-02" db="EMBL/GenBank/DDBJ databases">
        <authorList>
            <person name="Chen Y."/>
            <person name="Shah S."/>
            <person name="Dougan E. K."/>
            <person name="Thang M."/>
            <person name="Chan C."/>
        </authorList>
    </citation>
    <scope>NUCLEOTIDE SEQUENCE [LARGE SCALE GENOMIC DNA]</scope>
</reference>
<dbReference type="InterPro" id="IPR001478">
    <property type="entry name" value="PDZ"/>
</dbReference>